<evidence type="ECO:0000256" key="5">
    <source>
        <dbReference type="PROSITE-ProRule" id="PRU01023"/>
    </source>
</evidence>
<evidence type="ECO:0000259" key="7">
    <source>
        <dbReference type="PROSITE" id="PS51686"/>
    </source>
</evidence>
<dbReference type="PRINTS" id="PR02008">
    <property type="entry name" value="RCMTFAMILY"/>
</dbReference>
<protein>
    <submittedName>
        <fullName evidence="8">Methyltransferase</fullName>
    </submittedName>
</protein>
<dbReference type="InterPro" id="IPR029063">
    <property type="entry name" value="SAM-dependent_MTases_sf"/>
</dbReference>
<organism evidence="8 9">
    <name type="scientific">Strigomonas culicis</name>
    <dbReference type="NCBI Taxonomy" id="28005"/>
    <lineage>
        <taxon>Eukaryota</taxon>
        <taxon>Discoba</taxon>
        <taxon>Euglenozoa</taxon>
        <taxon>Kinetoplastea</taxon>
        <taxon>Metakinetoplastina</taxon>
        <taxon>Trypanosomatida</taxon>
        <taxon>Trypanosomatidae</taxon>
        <taxon>Strigomonadinae</taxon>
        <taxon>Strigomonas</taxon>
    </lineage>
</organism>
<feature type="compositionally biased region" description="Basic and acidic residues" evidence="6">
    <location>
        <begin position="382"/>
        <end position="396"/>
    </location>
</feature>
<dbReference type="EMBL" id="ATMH01000944">
    <property type="protein sequence ID" value="EPY35730.1"/>
    <property type="molecule type" value="Genomic_DNA"/>
</dbReference>
<feature type="region of interest" description="Disordered" evidence="6">
    <location>
        <begin position="368"/>
        <end position="396"/>
    </location>
</feature>
<dbReference type="PANTHER" id="PTHR22807">
    <property type="entry name" value="NOP2 YEAST -RELATED NOL1/NOP2/FMU SUN DOMAIN-CONTAINING"/>
    <property type="match status" value="1"/>
</dbReference>
<gene>
    <name evidence="8" type="ORF">STCU_00944</name>
</gene>
<keyword evidence="1 5" id="KW-0489">Methyltransferase</keyword>
<feature type="binding site" evidence="5">
    <location>
        <position position="303"/>
    </location>
    <ligand>
        <name>S-adenosyl-L-methionine</name>
        <dbReference type="ChEBI" id="CHEBI:59789"/>
    </ligand>
</feature>
<dbReference type="Pfam" id="PF21153">
    <property type="entry name" value="NSUN5_N"/>
    <property type="match status" value="1"/>
</dbReference>
<evidence type="ECO:0000313" key="9">
    <source>
        <dbReference type="Proteomes" id="UP000015354"/>
    </source>
</evidence>
<dbReference type="Pfam" id="PF01189">
    <property type="entry name" value="Methyltr_RsmB-F"/>
    <property type="match status" value="1"/>
</dbReference>
<evidence type="ECO:0000256" key="1">
    <source>
        <dbReference type="ARBA" id="ARBA00022603"/>
    </source>
</evidence>
<dbReference type="Gene3D" id="3.40.50.150">
    <property type="entry name" value="Vaccinia Virus protein VP39"/>
    <property type="match status" value="1"/>
</dbReference>
<dbReference type="SUPFAM" id="SSF53335">
    <property type="entry name" value="S-adenosyl-L-methionine-dependent methyltransferases"/>
    <property type="match status" value="1"/>
</dbReference>
<reference evidence="8 9" key="1">
    <citation type="journal article" date="2013" name="PLoS ONE">
        <title>Predicting the Proteins of Angomonas deanei, Strigomonas culicis and Their Respective Endosymbionts Reveals New Aspects of the Trypanosomatidae Family.</title>
        <authorList>
            <person name="Motta M.C."/>
            <person name="Martins A.C."/>
            <person name="de Souza S.S."/>
            <person name="Catta-Preta C.M."/>
            <person name="Silva R."/>
            <person name="Klein C.C."/>
            <person name="de Almeida L.G."/>
            <person name="de Lima Cunha O."/>
            <person name="Ciapina L.P."/>
            <person name="Brocchi M."/>
            <person name="Colabardini A.C."/>
            <person name="de Araujo Lima B."/>
            <person name="Machado C.R."/>
            <person name="de Almeida Soares C.M."/>
            <person name="Probst C.M."/>
            <person name="de Menezes C.B."/>
            <person name="Thompson C.E."/>
            <person name="Bartholomeu D.C."/>
            <person name="Gradia D.F."/>
            <person name="Pavoni D.P."/>
            <person name="Grisard E.C."/>
            <person name="Fantinatti-Garboggini F."/>
            <person name="Marchini F.K."/>
            <person name="Rodrigues-Luiz G.F."/>
            <person name="Wagner G."/>
            <person name="Goldman G.H."/>
            <person name="Fietto J.L."/>
            <person name="Elias M.C."/>
            <person name="Goldman M.H."/>
            <person name="Sagot M.F."/>
            <person name="Pereira M."/>
            <person name="Stoco P.H."/>
            <person name="de Mendonca-Neto R.P."/>
            <person name="Teixeira S.M."/>
            <person name="Maciel T.E."/>
            <person name="de Oliveira Mendes T.A."/>
            <person name="Urmenyi T.P."/>
            <person name="de Souza W."/>
            <person name="Schenkman S."/>
            <person name="de Vasconcelos A.T."/>
        </authorList>
    </citation>
    <scope>NUCLEOTIDE SEQUENCE [LARGE SCALE GENOMIC DNA]</scope>
</reference>
<dbReference type="Gene3D" id="3.30.70.1170">
    <property type="entry name" value="Sun protein, domain 3"/>
    <property type="match status" value="1"/>
</dbReference>
<dbReference type="PANTHER" id="PTHR22807:SF4">
    <property type="entry name" value="28S RRNA (CYTOSINE-C(5))-METHYLTRANSFERASE"/>
    <property type="match status" value="1"/>
</dbReference>
<name>S9WIL2_9TRYP</name>
<feature type="region of interest" description="Disordered" evidence="6">
    <location>
        <begin position="118"/>
        <end position="153"/>
    </location>
</feature>
<keyword evidence="4 5" id="KW-0694">RNA-binding</keyword>
<dbReference type="InterPro" id="IPR049561">
    <property type="entry name" value="NSUN5_7_fdxn-like"/>
</dbReference>
<keyword evidence="2 5" id="KW-0808">Transferase</keyword>
<sequence>MDVYRQAADVIKAVRAGEGTAKALCLRKEMQKKKQTYAVVCETLRHYELLEDLLKTAAFFEYYPQASRDLSLCMAYDAVIGKGVNTKNDTTARAVADSVKYLRDAYAQVRRRHHIVPRSSESMDTSAFDEGEAGSTGKRARDGGDVDGEEEAMASGGVAAASLRLPRYARVNTLKIDAETLVQRLRSAAAEKRKQQQTVAKAGRILPDFTRDPVVPDLLVFPSGTDLHAHPAVRGGQLVLQDRASCLPPCVLLDAVPVTVHGPAAAAPRKPLEYVVDACAAPGNKTTQLAALGAPKIRIMALELDERRAGLLEHRVQVLGAGDYVNVNHLDFFQISSEHREATEGILLDPSCSASGVLSRVDIEVGGQAPSAGHPLAQRSRAAKEDGAAGEKEKEKEVVFRRERRRLRELEELQKPLAEVLPAITSTAATAGRRGPTVDPAVVRAIAEKKRQGQSLTLEAMLMDQELEA</sequence>
<comment type="caution">
    <text evidence="8">The sequence shown here is derived from an EMBL/GenBank/DDBJ whole genome shotgun (WGS) entry which is preliminary data.</text>
</comment>
<dbReference type="GO" id="GO:0005730">
    <property type="term" value="C:nucleolus"/>
    <property type="evidence" value="ECO:0007669"/>
    <property type="project" value="TreeGrafter"/>
</dbReference>
<dbReference type="OrthoDB" id="435282at2759"/>
<comment type="caution">
    <text evidence="5">Lacks conserved residue(s) required for the propagation of feature annotation.</text>
</comment>
<feature type="binding site" evidence="5">
    <location>
        <position position="331"/>
    </location>
    <ligand>
        <name>S-adenosyl-L-methionine</name>
        <dbReference type="ChEBI" id="CHEBI:59789"/>
    </ligand>
</feature>
<accession>S9WIL2</accession>
<evidence type="ECO:0000313" key="8">
    <source>
        <dbReference type="EMBL" id="EPY35730.1"/>
    </source>
</evidence>
<evidence type="ECO:0000256" key="2">
    <source>
        <dbReference type="ARBA" id="ARBA00022679"/>
    </source>
</evidence>
<evidence type="ECO:0000256" key="6">
    <source>
        <dbReference type="SAM" id="MobiDB-lite"/>
    </source>
</evidence>
<feature type="binding site" evidence="5">
    <location>
        <begin position="279"/>
        <end position="285"/>
    </location>
    <ligand>
        <name>S-adenosyl-L-methionine</name>
        <dbReference type="ChEBI" id="CHEBI:59789"/>
    </ligand>
</feature>
<dbReference type="InterPro" id="IPR001678">
    <property type="entry name" value="MeTrfase_RsmB-F_NOP2_dom"/>
</dbReference>
<feature type="binding site" evidence="5">
    <location>
        <position position="349"/>
    </location>
    <ligand>
        <name>S-adenosyl-L-methionine</name>
        <dbReference type="ChEBI" id="CHEBI:59789"/>
    </ligand>
</feature>
<dbReference type="InterPro" id="IPR023267">
    <property type="entry name" value="RCMT"/>
</dbReference>
<evidence type="ECO:0000256" key="4">
    <source>
        <dbReference type="ARBA" id="ARBA00022884"/>
    </source>
</evidence>
<dbReference type="GO" id="GO:0070475">
    <property type="term" value="P:rRNA base methylation"/>
    <property type="evidence" value="ECO:0007669"/>
    <property type="project" value="TreeGrafter"/>
</dbReference>
<keyword evidence="3 5" id="KW-0949">S-adenosyl-L-methionine</keyword>
<feature type="domain" description="SAM-dependent MTase RsmB/NOP-type" evidence="7">
    <location>
        <begin position="157"/>
        <end position="469"/>
    </location>
</feature>
<dbReference type="InterPro" id="IPR049560">
    <property type="entry name" value="MeTrfase_RsmB-F_NOP2_cat"/>
</dbReference>
<dbReference type="GO" id="GO:0003723">
    <property type="term" value="F:RNA binding"/>
    <property type="evidence" value="ECO:0007669"/>
    <property type="project" value="UniProtKB-UniRule"/>
</dbReference>
<dbReference type="PROSITE" id="PS51686">
    <property type="entry name" value="SAM_MT_RSMB_NOP"/>
    <property type="match status" value="1"/>
</dbReference>
<dbReference type="AlphaFoldDB" id="S9WIL2"/>
<evidence type="ECO:0000256" key="3">
    <source>
        <dbReference type="ARBA" id="ARBA00022691"/>
    </source>
</evidence>
<proteinExistence type="inferred from homology"/>
<keyword evidence="9" id="KW-1185">Reference proteome</keyword>
<dbReference type="CDD" id="cd02440">
    <property type="entry name" value="AdoMet_MTases"/>
    <property type="match status" value="1"/>
</dbReference>
<dbReference type="InterPro" id="IPR048889">
    <property type="entry name" value="NSUN5_RCM1_N"/>
</dbReference>
<feature type="non-terminal residue" evidence="8">
    <location>
        <position position="469"/>
    </location>
</feature>
<dbReference type="Pfam" id="PF21148">
    <property type="entry name" value="NSUN5_fdxn-like"/>
    <property type="match status" value="1"/>
</dbReference>
<comment type="similarity">
    <text evidence="5">Belongs to the class I-like SAM-binding methyltransferase superfamily. RsmB/NOP family.</text>
</comment>
<dbReference type="GO" id="GO:0008173">
    <property type="term" value="F:RNA methyltransferase activity"/>
    <property type="evidence" value="ECO:0007669"/>
    <property type="project" value="InterPro"/>
</dbReference>
<dbReference type="Proteomes" id="UP000015354">
    <property type="component" value="Unassembled WGS sequence"/>
</dbReference>